<evidence type="ECO:0000256" key="7">
    <source>
        <dbReference type="PROSITE-ProRule" id="PRU00221"/>
    </source>
</evidence>
<dbReference type="SUPFAM" id="SSF50978">
    <property type="entry name" value="WD40 repeat-like"/>
    <property type="match status" value="1"/>
</dbReference>
<dbReference type="PANTHER" id="PTHR19854">
    <property type="entry name" value="TRANSDUCIN BETA-LIKE 3"/>
    <property type="match status" value="1"/>
</dbReference>
<comment type="caution">
    <text evidence="9">The sequence shown here is derived from an EMBL/GenBank/DDBJ whole genome shotgun (WGS) entry which is preliminary data.</text>
</comment>
<evidence type="ECO:0000313" key="10">
    <source>
        <dbReference type="Proteomes" id="UP000748025"/>
    </source>
</evidence>
<evidence type="ECO:0000256" key="4">
    <source>
        <dbReference type="ARBA" id="ARBA00037931"/>
    </source>
</evidence>
<keyword evidence="1 7" id="KW-0853">WD repeat</keyword>
<dbReference type="PROSITE" id="PS00678">
    <property type="entry name" value="WD_REPEATS_1"/>
    <property type="match status" value="1"/>
</dbReference>
<evidence type="ECO:0000256" key="6">
    <source>
        <dbReference type="ARBA" id="ARBA00040563"/>
    </source>
</evidence>
<dbReference type="PROSITE" id="PS50294">
    <property type="entry name" value="WD_REPEATS_REGION"/>
    <property type="match status" value="1"/>
</dbReference>
<comment type="subunit">
    <text evidence="5">Component of the ASTRA chromatin remodeling machinery complex.</text>
</comment>
<feature type="compositionally biased region" description="Low complexity" evidence="8">
    <location>
        <begin position="302"/>
        <end position="320"/>
    </location>
</feature>
<dbReference type="PROSITE" id="PS50082">
    <property type="entry name" value="WD_REPEATS_2"/>
    <property type="match status" value="2"/>
</dbReference>
<evidence type="ECO:0000256" key="3">
    <source>
        <dbReference type="ARBA" id="ARBA00037338"/>
    </source>
</evidence>
<dbReference type="AlphaFoldDB" id="A0A9P7SY01"/>
<dbReference type="InterPro" id="IPR001680">
    <property type="entry name" value="WD40_rpt"/>
</dbReference>
<accession>A0A9P7SY01</accession>
<comment type="function">
    <text evidence="3">Component of the ASTRA complex involved in chromatin remodeling.</text>
</comment>
<organism evidence="9 10">
    <name type="scientific">Claviceps pusilla</name>
    <dbReference type="NCBI Taxonomy" id="123648"/>
    <lineage>
        <taxon>Eukaryota</taxon>
        <taxon>Fungi</taxon>
        <taxon>Dikarya</taxon>
        <taxon>Ascomycota</taxon>
        <taxon>Pezizomycotina</taxon>
        <taxon>Sordariomycetes</taxon>
        <taxon>Hypocreomycetidae</taxon>
        <taxon>Hypocreales</taxon>
        <taxon>Clavicipitaceae</taxon>
        <taxon>Claviceps</taxon>
    </lineage>
</organism>
<keyword evidence="2" id="KW-0677">Repeat</keyword>
<dbReference type="Proteomes" id="UP000748025">
    <property type="component" value="Unassembled WGS sequence"/>
</dbReference>
<dbReference type="InterPro" id="IPR015943">
    <property type="entry name" value="WD40/YVTN_repeat-like_dom_sf"/>
</dbReference>
<reference evidence="9" key="1">
    <citation type="journal article" date="2020" name="bioRxiv">
        <title>Whole genome comparisons of ergot fungi reveals the divergence and evolution of species within the genus Claviceps are the result of varying mechanisms driving genome evolution and host range expansion.</title>
        <authorList>
            <person name="Wyka S.A."/>
            <person name="Mondo S.J."/>
            <person name="Liu M."/>
            <person name="Dettman J."/>
            <person name="Nalam V."/>
            <person name="Broders K.D."/>
        </authorList>
    </citation>
    <scope>NUCLEOTIDE SEQUENCE</scope>
    <source>
        <strain evidence="9">CCC 602</strain>
    </source>
</reference>
<dbReference type="PANTHER" id="PTHR19854:SF1">
    <property type="entry name" value="GUANINE NUCLEOTIDE-BINDING PROTEIN SUBUNIT BETA-LIKE PROTEIN 1"/>
    <property type="match status" value="1"/>
</dbReference>
<proteinExistence type="inferred from homology"/>
<dbReference type="Pfam" id="PF00400">
    <property type="entry name" value="WD40"/>
    <property type="match status" value="2"/>
</dbReference>
<sequence length="490" mass="54049">MSSPPAPKFVFRGHQAAVHAAAFLRNNERLATGDSQGFVVLWDLIIMRARAVWRAHEDAILGLCGWGRDKIITHGRDHRLIVWQLAEKDESGLSTVLPLDGSTEDRRNPWILHILEVNTMNFCSFSACAVDEGASYTRFLGASSEILIAVPNTLASEAVDIFSLPSQKRIHTIKSGSANGMAMSLSLLHHHQQQNTLTLIAGFENGYASVHQLCSSTGTWILTYRSQVHSQPILSLDVRPEIRSSNGNDGNGNGNGNNTYSFFTSGADAIIAKHPVPVTKQEIAKPFDPSERIIEEIDTKTPHNPSLSLLSRSLHNNNNNNDDDEATAAASSQQKNNPPPKQTTLLQEWKHAKNVINTRHSGQQSLKVRSDGSIFATAGWDSKIRVYSCQTMKELAVLKWHKEGAYAVTFSDVGPPSLIRGSSGAEDTVTQTKTQAQKQAQKQAQTQTQTDREIDVSRLSVTDRRNHRVRKAHWVAAGAKDGRVSLWDIY</sequence>
<dbReference type="InterPro" id="IPR036322">
    <property type="entry name" value="WD40_repeat_dom_sf"/>
</dbReference>
<evidence type="ECO:0000256" key="1">
    <source>
        <dbReference type="ARBA" id="ARBA00022574"/>
    </source>
</evidence>
<feature type="repeat" description="WD" evidence="7">
    <location>
        <begin position="11"/>
        <end position="44"/>
    </location>
</feature>
<name>A0A9P7SY01_9HYPO</name>
<dbReference type="Gene3D" id="2.130.10.10">
    <property type="entry name" value="YVTN repeat-like/Quinoprotein amine dehydrogenase"/>
    <property type="match status" value="2"/>
</dbReference>
<dbReference type="OrthoDB" id="7668193at2759"/>
<evidence type="ECO:0000256" key="5">
    <source>
        <dbReference type="ARBA" id="ARBA00038749"/>
    </source>
</evidence>
<keyword evidence="10" id="KW-1185">Reference proteome</keyword>
<protein>
    <recommendedName>
        <fullName evidence="6">ASTRA-associated protein 1</fullName>
    </recommendedName>
</protein>
<feature type="compositionally biased region" description="Polar residues" evidence="8">
    <location>
        <begin position="329"/>
        <end position="342"/>
    </location>
</feature>
<dbReference type="SMART" id="SM00320">
    <property type="entry name" value="WD40"/>
    <property type="match status" value="5"/>
</dbReference>
<feature type="repeat" description="WD" evidence="7">
    <location>
        <begin position="475"/>
        <end position="490"/>
    </location>
</feature>
<evidence type="ECO:0000313" key="9">
    <source>
        <dbReference type="EMBL" id="KAG5996126.1"/>
    </source>
</evidence>
<evidence type="ECO:0000256" key="2">
    <source>
        <dbReference type="ARBA" id="ARBA00022737"/>
    </source>
</evidence>
<dbReference type="EMBL" id="SRPW01002075">
    <property type="protein sequence ID" value="KAG5996126.1"/>
    <property type="molecule type" value="Genomic_DNA"/>
</dbReference>
<feature type="region of interest" description="Disordered" evidence="8">
    <location>
        <begin position="297"/>
        <end position="342"/>
    </location>
</feature>
<comment type="similarity">
    <text evidence="4">Belongs to the WD repeat ASA1 family.</text>
</comment>
<evidence type="ECO:0000256" key="8">
    <source>
        <dbReference type="SAM" id="MobiDB-lite"/>
    </source>
</evidence>
<dbReference type="InterPro" id="IPR019775">
    <property type="entry name" value="WD40_repeat_CS"/>
</dbReference>
<gene>
    <name evidence="9" type="ORF">E4U43_002914</name>
</gene>